<dbReference type="OMA" id="IDLFDCV"/>
<dbReference type="NCBIfam" id="TIGR00449">
    <property type="entry name" value="tgt_general"/>
    <property type="match status" value="1"/>
</dbReference>
<evidence type="ECO:0000256" key="6">
    <source>
        <dbReference type="HAMAP-Rule" id="MF_03218"/>
    </source>
</evidence>
<evidence type="ECO:0000259" key="7">
    <source>
        <dbReference type="Pfam" id="PF01702"/>
    </source>
</evidence>
<dbReference type="HAMAP" id="MF_00168">
    <property type="entry name" value="Q_tRNA_Tgt"/>
    <property type="match status" value="1"/>
</dbReference>
<keyword evidence="9" id="KW-1185">Reference proteome</keyword>
<sequence>MTFQFELIATDGRARAARLSLHPRESRTPMFMPVGTQGSVKGLTSKQMEDLRCQTVLGNTYHLENRPGSDLMKELGGLHRFNNWSGGTLTDSGGFQMVSLLDLAEISEDGVTFQSPIDGQQMMLTPERSIHIQNGIGADIIMALDDVVSSVHHESSRFEEATQRTLRWIDRCVAAHRRPSEQALFGIIQGGLDQTLRDVCVEGAARNDNLPGYAVGGLAGGEEKDAFCRVVAQCTASLPDDKPRYVMGVESTRVVVCVYYSVCSALGADMFDCVYPSRTARFGTALIPEGVLRLKTAAMASDYRPIDSECDCMVCMQYSRAHLHAKITKEPNAASLLTYHNIRYQMRLCEQMHQEIVDNQFGQFVGRFIRRRFPEGHVPPWVRDALSLAGISL</sequence>
<dbReference type="RefSeq" id="XP_002507679.1">
    <property type="nucleotide sequence ID" value="XM_002507633.1"/>
</dbReference>
<dbReference type="GO" id="GO:0006400">
    <property type="term" value="P:tRNA modification"/>
    <property type="evidence" value="ECO:0007669"/>
    <property type="project" value="InterPro"/>
</dbReference>
<evidence type="ECO:0000256" key="3">
    <source>
        <dbReference type="ARBA" id="ARBA00022694"/>
    </source>
</evidence>
<dbReference type="EC" id="2.4.2.64" evidence="6"/>
<dbReference type="Gene3D" id="3.20.20.105">
    <property type="entry name" value="Queuine tRNA-ribosyltransferase-like"/>
    <property type="match status" value="1"/>
</dbReference>
<keyword evidence="3 6" id="KW-0819">tRNA processing</keyword>
<dbReference type="AlphaFoldDB" id="C1FEC5"/>
<dbReference type="PANTHER" id="PTHR43530:SF1">
    <property type="entry name" value="QUEUINE TRNA-RIBOSYLTRANSFERASE CATALYTIC SUBUNIT 1"/>
    <property type="match status" value="1"/>
</dbReference>
<keyword evidence="4 6" id="KW-0479">Metal-binding</keyword>
<evidence type="ECO:0000256" key="2">
    <source>
        <dbReference type="ARBA" id="ARBA00022679"/>
    </source>
</evidence>
<dbReference type="Pfam" id="PF01702">
    <property type="entry name" value="TGT"/>
    <property type="match status" value="1"/>
</dbReference>
<keyword evidence="6" id="KW-0963">Cytoplasm</keyword>
<dbReference type="GeneID" id="8250210"/>
<comment type="subunit">
    <text evidence="6">Heterodimer of a catalytic subunit and an accessory subunit.</text>
</comment>
<dbReference type="InterPro" id="IPR004803">
    <property type="entry name" value="TGT"/>
</dbReference>
<evidence type="ECO:0000256" key="5">
    <source>
        <dbReference type="ARBA" id="ARBA00022833"/>
    </source>
</evidence>
<comment type="catalytic activity">
    <reaction evidence="6">
        <text>guanosine(34) in tRNA + queuine = queuosine(34) in tRNA + guanine</text>
        <dbReference type="Rhea" id="RHEA:16633"/>
        <dbReference type="Rhea" id="RHEA-COMP:10341"/>
        <dbReference type="Rhea" id="RHEA-COMP:18571"/>
        <dbReference type="ChEBI" id="CHEBI:16235"/>
        <dbReference type="ChEBI" id="CHEBI:17433"/>
        <dbReference type="ChEBI" id="CHEBI:74269"/>
        <dbReference type="ChEBI" id="CHEBI:194431"/>
        <dbReference type="EC" id="2.4.2.64"/>
    </reaction>
</comment>
<reference evidence="8 9" key="1">
    <citation type="journal article" date="2009" name="Science">
        <title>Green evolution and dynamic adaptations revealed by genomes of the marine picoeukaryotes Micromonas.</title>
        <authorList>
            <person name="Worden A.Z."/>
            <person name="Lee J.H."/>
            <person name="Mock T."/>
            <person name="Rouze P."/>
            <person name="Simmons M.P."/>
            <person name="Aerts A.L."/>
            <person name="Allen A.E."/>
            <person name="Cuvelier M.L."/>
            <person name="Derelle E."/>
            <person name="Everett M.V."/>
            <person name="Foulon E."/>
            <person name="Grimwood J."/>
            <person name="Gundlach H."/>
            <person name="Henrissat B."/>
            <person name="Napoli C."/>
            <person name="McDonald S.M."/>
            <person name="Parker M.S."/>
            <person name="Rombauts S."/>
            <person name="Salamov A."/>
            <person name="Von Dassow P."/>
            <person name="Badger J.H."/>
            <person name="Coutinho P.M."/>
            <person name="Demir E."/>
            <person name="Dubchak I."/>
            <person name="Gentemann C."/>
            <person name="Eikrem W."/>
            <person name="Gready J.E."/>
            <person name="John U."/>
            <person name="Lanier W."/>
            <person name="Lindquist E.A."/>
            <person name="Lucas S."/>
            <person name="Mayer K.F."/>
            <person name="Moreau H."/>
            <person name="Not F."/>
            <person name="Otillar R."/>
            <person name="Panaud O."/>
            <person name="Pangilinan J."/>
            <person name="Paulsen I."/>
            <person name="Piegu B."/>
            <person name="Poliakov A."/>
            <person name="Robbens S."/>
            <person name="Schmutz J."/>
            <person name="Toulza E."/>
            <person name="Wyss T."/>
            <person name="Zelensky A."/>
            <person name="Zhou K."/>
            <person name="Armbrust E.V."/>
            <person name="Bhattacharya D."/>
            <person name="Goodenough U.W."/>
            <person name="Van de Peer Y."/>
            <person name="Grigoriev I.V."/>
        </authorList>
    </citation>
    <scope>NUCLEOTIDE SEQUENCE [LARGE SCALE GENOMIC DNA]</scope>
    <source>
        <strain evidence="9">RCC299 / NOUM17</strain>
    </source>
</reference>
<evidence type="ECO:0000313" key="9">
    <source>
        <dbReference type="Proteomes" id="UP000002009"/>
    </source>
</evidence>
<name>C1FEC5_MICCC</name>
<dbReference type="InParanoid" id="C1FEC5"/>
<dbReference type="NCBIfam" id="TIGR00430">
    <property type="entry name" value="Q_tRNA_tgt"/>
    <property type="match status" value="1"/>
</dbReference>
<dbReference type="OrthoDB" id="10249838at2759"/>
<feature type="binding site" evidence="6">
    <location>
        <position position="145"/>
    </location>
    <ligand>
        <name>substrate</name>
    </ligand>
</feature>
<accession>C1FEC5</accession>
<dbReference type="PANTHER" id="PTHR43530">
    <property type="entry name" value="QUEUINE TRNA-RIBOSYLTRANSFERASE CATALYTIC SUBUNIT 1"/>
    <property type="match status" value="1"/>
</dbReference>
<evidence type="ECO:0000313" key="8">
    <source>
        <dbReference type="EMBL" id="ACO68937.1"/>
    </source>
</evidence>
<feature type="binding site" evidence="6">
    <location>
        <position position="315"/>
    </location>
    <ligand>
        <name>Zn(2+)</name>
        <dbReference type="ChEBI" id="CHEBI:29105"/>
    </ligand>
</feature>
<dbReference type="InterPro" id="IPR002616">
    <property type="entry name" value="tRNA_ribo_trans-like"/>
</dbReference>
<comment type="cofactor">
    <cofactor evidence="6">
        <name>Zn(2+)</name>
        <dbReference type="ChEBI" id="CHEBI:29105"/>
    </cofactor>
</comment>
<gene>
    <name evidence="8" type="ORF">MICPUN_89746</name>
</gene>
<comment type="subcellular location">
    <subcellularLocation>
        <location evidence="6">Cytoplasm</location>
    </subcellularLocation>
</comment>
<dbReference type="GO" id="GO:0046872">
    <property type="term" value="F:metal ion binding"/>
    <property type="evidence" value="ECO:0007669"/>
    <property type="project" value="UniProtKB-KW"/>
</dbReference>
<feature type="binding site" evidence="6">
    <location>
        <position position="340"/>
    </location>
    <ligand>
        <name>Zn(2+)</name>
        <dbReference type="ChEBI" id="CHEBI:29105"/>
    </ligand>
</feature>
<keyword evidence="1 6" id="KW-0328">Glycosyltransferase</keyword>
<evidence type="ECO:0000256" key="4">
    <source>
        <dbReference type="ARBA" id="ARBA00022723"/>
    </source>
</evidence>
<feature type="active site" description="Nucleophile" evidence="6">
    <location>
        <position position="272"/>
    </location>
</feature>
<dbReference type="EMBL" id="CP001574">
    <property type="protein sequence ID" value="ACO68937.1"/>
    <property type="molecule type" value="Genomic_DNA"/>
</dbReference>
<comment type="similarity">
    <text evidence="6">Belongs to the queuine tRNA-ribosyltransferase family.</text>
</comment>
<keyword evidence="5 6" id="KW-0862">Zinc</keyword>
<keyword evidence="2 6" id="KW-0808">Transferase</keyword>
<dbReference type="Proteomes" id="UP000002009">
    <property type="component" value="Chromosome 1"/>
</dbReference>
<feature type="binding site" evidence="6">
    <location>
        <begin position="91"/>
        <end position="95"/>
    </location>
    <ligand>
        <name>substrate</name>
    </ligand>
</feature>
<feature type="active site" description="Proton acceptor" evidence="6">
    <location>
        <position position="91"/>
    </location>
</feature>
<dbReference type="InterPro" id="IPR036511">
    <property type="entry name" value="TGT-like_sf"/>
</dbReference>
<protein>
    <recommendedName>
        <fullName evidence="6">Queuine tRNA-ribosyltransferase catalytic subunit 1</fullName>
        <ecNumber evidence="6">2.4.2.64</ecNumber>
    </recommendedName>
    <alternativeName>
        <fullName evidence="6">Guanine insertion enzyme</fullName>
    </alternativeName>
    <alternativeName>
        <fullName evidence="6">tRNA-guanine transglycosylase</fullName>
    </alternativeName>
</protein>
<evidence type="ECO:0000256" key="1">
    <source>
        <dbReference type="ARBA" id="ARBA00022676"/>
    </source>
</evidence>
<feature type="binding site" evidence="6">
    <location>
        <position position="217"/>
    </location>
    <ligand>
        <name>substrate</name>
    </ligand>
</feature>
<dbReference type="GO" id="GO:0008479">
    <property type="term" value="F:tRNA-guanosine(34) queuine transglycosylase activity"/>
    <property type="evidence" value="ECO:0007669"/>
    <property type="project" value="UniProtKB-UniRule"/>
</dbReference>
<comment type="caution">
    <text evidence="6">Lacks conserved residue(s) required for the propagation of feature annotation.</text>
</comment>
<feature type="binding site" evidence="6">
    <location>
        <position position="310"/>
    </location>
    <ligand>
        <name>Zn(2+)</name>
        <dbReference type="ChEBI" id="CHEBI:29105"/>
    </ligand>
</feature>
<dbReference type="SUPFAM" id="SSF51713">
    <property type="entry name" value="tRNA-guanine transglycosylase"/>
    <property type="match status" value="1"/>
</dbReference>
<dbReference type="eggNOG" id="KOG3908">
    <property type="taxonomic scope" value="Eukaryota"/>
</dbReference>
<comment type="function">
    <text evidence="6">Catalytic subunit of the queuine tRNA-ribosyltransferase (TGT) that catalyzes the base-exchange of a guanine (G) residue with queuine (Q) at position 34 (anticodon wobble position) in tRNAs with GU(N) anticodons (tRNA-Asp, -Asn, -His and -Tyr), resulting in the hypermodified nucleoside queuosine (7-(((4,5-cis-dihydroxy-2-cyclopenten-1-yl)amino)methyl)-7-deazaguanosine). Catalysis occurs through a double-displacement mechanism. The nucleophile active site attacks the C1' of nucleotide 34 to detach the guanine base from the RNA, forming a covalent enzyme-RNA intermediate. The proton acceptor active site deprotonates the incoming queuine, allowing a nucleophilic attack on the C1' of the ribose to form the product.</text>
</comment>
<dbReference type="GO" id="GO:0005829">
    <property type="term" value="C:cytosol"/>
    <property type="evidence" value="ECO:0007669"/>
    <property type="project" value="TreeGrafter"/>
</dbReference>
<dbReference type="KEGG" id="mis:MICPUN_89746"/>
<proteinExistence type="inferred from homology"/>
<feature type="binding site" evidence="6">
    <location>
        <position position="189"/>
    </location>
    <ligand>
        <name>substrate</name>
    </ligand>
</feature>
<feature type="domain" description="tRNA-guanine(15) transglycosylase-like" evidence="7">
    <location>
        <begin position="13"/>
        <end position="372"/>
    </location>
</feature>
<feature type="binding site" evidence="6">
    <location>
        <position position="312"/>
    </location>
    <ligand>
        <name>Zn(2+)</name>
        <dbReference type="ChEBI" id="CHEBI:29105"/>
    </ligand>
</feature>
<organism evidence="8 9">
    <name type="scientific">Micromonas commoda (strain RCC299 / NOUM17 / CCMP2709)</name>
    <name type="common">Picoplanktonic green alga</name>
    <dbReference type="NCBI Taxonomy" id="296587"/>
    <lineage>
        <taxon>Eukaryota</taxon>
        <taxon>Viridiplantae</taxon>
        <taxon>Chlorophyta</taxon>
        <taxon>Mamiellophyceae</taxon>
        <taxon>Mamiellales</taxon>
        <taxon>Mamiellaceae</taxon>
        <taxon>Micromonas</taxon>
    </lineage>
</organism>
<dbReference type="STRING" id="296587.C1FEC5"/>